<evidence type="ECO:0000256" key="1">
    <source>
        <dbReference type="ARBA" id="ARBA00005771"/>
    </source>
</evidence>
<evidence type="ECO:0000313" key="4">
    <source>
        <dbReference type="EMBL" id="OUD12152.1"/>
    </source>
</evidence>
<dbReference type="Pfam" id="PF00685">
    <property type="entry name" value="Sulfotransfer_1"/>
    <property type="match status" value="1"/>
</dbReference>
<dbReference type="InterPro" id="IPR000863">
    <property type="entry name" value="Sulfotransferase_dom"/>
</dbReference>
<evidence type="ECO:0000256" key="2">
    <source>
        <dbReference type="ARBA" id="ARBA00022679"/>
    </source>
</evidence>
<sequence>MNRPDHFSEEKPHLFNRDQLKILIVATPKTGNTWLKLLLSHIYDLPVFELSVDTTQFEQNISALGERWIVHQHYPIPEPDFLDCLARHQIVLLSTVRHPGDVLVSLFHFVRWSWPHLVAEDRLLILKEDEGVMGKHTLAYIQDNTFAEFLSVSLRWLPYTHQIRYEELLAHPIETLSTLTKKICPVSKEKIIRGILSCDLNILRENKIGYDKRHFRSGVAGEWKKTIPNDVLDTLRHQSPYPELLAALGYSFDLQEQATAITGFDYATINPFRQETHFNGNIEITPFLSLIYFSIEGALTRWPEPAKIDHSDCFFNWLNSPVIAENNPTDINTLPIITQLAYFIYQSRPDLQRTFPDIFAEHRELFCRWFVQHAPSEYKIDNYFFLVVSQSLDRAVEARASNTVHSDEISRRLGEKIKGWLKRR</sequence>
<dbReference type="SUPFAM" id="SSF52540">
    <property type="entry name" value="P-loop containing nucleoside triphosphate hydrolases"/>
    <property type="match status" value="1"/>
</dbReference>
<dbReference type="RefSeq" id="WP_086489062.1">
    <property type="nucleotide sequence ID" value="NZ_MSLT01000023.1"/>
</dbReference>
<dbReference type="InterPro" id="IPR027417">
    <property type="entry name" value="P-loop_NTPase"/>
</dbReference>
<protein>
    <recommendedName>
        <fullName evidence="3">Sulfotransferase domain-containing protein</fullName>
    </recommendedName>
</protein>
<evidence type="ECO:0000313" key="5">
    <source>
        <dbReference type="Proteomes" id="UP000194798"/>
    </source>
</evidence>
<keyword evidence="2" id="KW-0808">Transferase</keyword>
<dbReference type="Gene3D" id="3.40.50.300">
    <property type="entry name" value="P-loop containing nucleotide triphosphate hydrolases"/>
    <property type="match status" value="1"/>
</dbReference>
<comment type="caution">
    <text evidence="4">The sequence shown here is derived from an EMBL/GenBank/DDBJ whole genome shotgun (WGS) entry which is preliminary data.</text>
</comment>
<dbReference type="Proteomes" id="UP000194798">
    <property type="component" value="Unassembled WGS sequence"/>
</dbReference>
<comment type="similarity">
    <text evidence="1">Belongs to the sulfotransferase 1 family.</text>
</comment>
<keyword evidence="5" id="KW-1185">Reference proteome</keyword>
<dbReference type="GO" id="GO:0008146">
    <property type="term" value="F:sulfotransferase activity"/>
    <property type="evidence" value="ECO:0007669"/>
    <property type="project" value="InterPro"/>
</dbReference>
<gene>
    <name evidence="4" type="ORF">TPSD3_13575</name>
</gene>
<evidence type="ECO:0000259" key="3">
    <source>
        <dbReference type="Pfam" id="PF00685"/>
    </source>
</evidence>
<reference evidence="4 5" key="1">
    <citation type="submission" date="2016-12" db="EMBL/GenBank/DDBJ databases">
        <title>Thioflexothrix psekupsii D3 genome sequencing and assembly.</title>
        <authorList>
            <person name="Fomenkov A."/>
            <person name="Vincze T."/>
            <person name="Grabovich M."/>
            <person name="Anton B.P."/>
            <person name="Dubinina G."/>
            <person name="Orlova M."/>
            <person name="Belousova E."/>
            <person name="Roberts R.J."/>
        </authorList>
    </citation>
    <scope>NUCLEOTIDE SEQUENCE [LARGE SCALE GENOMIC DNA]</scope>
    <source>
        <strain evidence="4">D3</strain>
    </source>
</reference>
<proteinExistence type="inferred from homology"/>
<dbReference type="PANTHER" id="PTHR11783">
    <property type="entry name" value="SULFOTRANSFERASE SULT"/>
    <property type="match status" value="1"/>
</dbReference>
<feature type="domain" description="Sulfotransferase" evidence="3">
    <location>
        <begin position="21"/>
        <end position="235"/>
    </location>
</feature>
<dbReference type="OrthoDB" id="9804504at2"/>
<accession>A0A251X4T0</accession>
<name>A0A251X4T0_9GAMM</name>
<dbReference type="EMBL" id="MSLT01000023">
    <property type="protein sequence ID" value="OUD12152.1"/>
    <property type="molecule type" value="Genomic_DNA"/>
</dbReference>
<organism evidence="4 5">
    <name type="scientific">Thioflexithrix psekupsensis</name>
    <dbReference type="NCBI Taxonomy" id="1570016"/>
    <lineage>
        <taxon>Bacteria</taxon>
        <taxon>Pseudomonadati</taxon>
        <taxon>Pseudomonadota</taxon>
        <taxon>Gammaproteobacteria</taxon>
        <taxon>Thiotrichales</taxon>
        <taxon>Thioflexithrix</taxon>
    </lineage>
</organism>
<dbReference type="AlphaFoldDB" id="A0A251X4T0"/>